<protein>
    <submittedName>
        <fullName evidence="2">N-alpha-acetyltransferase, non-catalitic subunit</fullName>
    </submittedName>
</protein>
<dbReference type="InterPro" id="IPR057983">
    <property type="entry name" value="NAA35-like_N"/>
</dbReference>
<feature type="domain" description="NAA35-like N-terminal" evidence="1">
    <location>
        <begin position="3"/>
        <end position="156"/>
    </location>
</feature>
<keyword evidence="3" id="KW-1185">Reference proteome</keyword>
<sequence>MAPGEMVMIDGFQLQDAMSAIEIGEPRLDTGMKLGNEPFDPMTPLLPEELCWIIDRTFAYEMEWHSANNLSHTVFTLLYVHHLGAIDPDIHPYTLDIDRTRPLGLITVVLRAFVCGMLKCCDLSWRELSKGGLHDAEDWQSEKCEVSLLEGWPVKAALARLDDALQWLWNTPKGSSVIHVFFCQRNRLLFRKTILELMEHSIHHDKERFQQLLQNARQHLYEIQTQLPIPDPPMGSPAHKAFDPYIAGRLNTFLPIRVIELPAIEESWNAWRNFLNGWEEMLTLSNTREIMSWKVSY</sequence>
<evidence type="ECO:0000259" key="1">
    <source>
        <dbReference type="Pfam" id="PF04112"/>
    </source>
</evidence>
<evidence type="ECO:0000313" key="3">
    <source>
        <dbReference type="Proteomes" id="UP001383192"/>
    </source>
</evidence>
<accession>A0AAW0CPE0</accession>
<comment type="caution">
    <text evidence="2">The sequence shown here is derived from an EMBL/GenBank/DDBJ whole genome shotgun (WGS) entry which is preliminary data.</text>
</comment>
<name>A0AAW0CPE0_9AGAR</name>
<dbReference type="Pfam" id="PF04112">
    <property type="entry name" value="Mak10"/>
    <property type="match status" value="1"/>
</dbReference>
<evidence type="ECO:0000313" key="2">
    <source>
        <dbReference type="EMBL" id="KAK7040262.1"/>
    </source>
</evidence>
<dbReference type="InterPro" id="IPR007244">
    <property type="entry name" value="Naa35_N"/>
</dbReference>
<dbReference type="Proteomes" id="UP001383192">
    <property type="component" value="Unassembled WGS sequence"/>
</dbReference>
<dbReference type="EMBL" id="JAYKXP010000037">
    <property type="protein sequence ID" value="KAK7040262.1"/>
    <property type="molecule type" value="Genomic_DNA"/>
</dbReference>
<organism evidence="2 3">
    <name type="scientific">Paramarasmius palmivorus</name>
    <dbReference type="NCBI Taxonomy" id="297713"/>
    <lineage>
        <taxon>Eukaryota</taxon>
        <taxon>Fungi</taxon>
        <taxon>Dikarya</taxon>
        <taxon>Basidiomycota</taxon>
        <taxon>Agaricomycotina</taxon>
        <taxon>Agaricomycetes</taxon>
        <taxon>Agaricomycetidae</taxon>
        <taxon>Agaricales</taxon>
        <taxon>Marasmiineae</taxon>
        <taxon>Marasmiaceae</taxon>
        <taxon>Paramarasmius</taxon>
    </lineage>
</organism>
<dbReference type="GO" id="GO:0031417">
    <property type="term" value="C:NatC complex"/>
    <property type="evidence" value="ECO:0007669"/>
    <property type="project" value="InterPro"/>
</dbReference>
<dbReference type="PANTHER" id="PTHR21373:SF0">
    <property type="entry name" value="N-ALPHA-ACETYLTRANSFERASE 35, NATC AUXILIARY SUBUNIT"/>
    <property type="match status" value="1"/>
</dbReference>
<gene>
    <name evidence="2" type="primary">MAK10_1</name>
    <name evidence="2" type="ORF">VNI00_009728</name>
</gene>
<proteinExistence type="predicted"/>
<reference evidence="2 3" key="1">
    <citation type="submission" date="2024-01" db="EMBL/GenBank/DDBJ databases">
        <title>A draft genome for a cacao thread blight-causing isolate of Paramarasmius palmivorus.</title>
        <authorList>
            <person name="Baruah I.K."/>
            <person name="Bukari Y."/>
            <person name="Amoako-Attah I."/>
            <person name="Meinhardt L.W."/>
            <person name="Bailey B.A."/>
            <person name="Cohen S.P."/>
        </authorList>
    </citation>
    <scope>NUCLEOTIDE SEQUENCE [LARGE SCALE GENOMIC DNA]</scope>
    <source>
        <strain evidence="2 3">GH-12</strain>
    </source>
</reference>
<dbReference type="AlphaFoldDB" id="A0AAW0CPE0"/>
<dbReference type="PANTHER" id="PTHR21373">
    <property type="entry name" value="GLUCOSE REPRESSIBLE PROTEIN MAK10"/>
    <property type="match status" value="1"/>
</dbReference>